<dbReference type="Gene3D" id="3.20.20.140">
    <property type="entry name" value="Metal-dependent hydrolases"/>
    <property type="match status" value="1"/>
</dbReference>
<evidence type="ECO:0000256" key="1">
    <source>
        <dbReference type="ARBA" id="ARBA00022975"/>
    </source>
</evidence>
<dbReference type="Gene3D" id="2.30.40.10">
    <property type="entry name" value="Urease, subunit C, domain 1"/>
    <property type="match status" value="1"/>
</dbReference>
<dbReference type="SUPFAM" id="SSF51556">
    <property type="entry name" value="Metallo-dependent hydrolases"/>
    <property type="match status" value="1"/>
</dbReference>
<dbReference type="InterPro" id="IPR050138">
    <property type="entry name" value="DHOase/Allantoinase_Hydrolase"/>
</dbReference>
<accession>A0ABU7LZ32</accession>
<dbReference type="RefSeq" id="WP_330196368.1">
    <property type="nucleotide sequence ID" value="NZ_JAZDRO010000003.1"/>
</dbReference>
<evidence type="ECO:0000313" key="4">
    <source>
        <dbReference type="Proteomes" id="UP001310692"/>
    </source>
</evidence>
<dbReference type="InterPro" id="IPR011059">
    <property type="entry name" value="Metal-dep_hydrolase_composite"/>
</dbReference>
<comment type="caution">
    <text evidence="3">The sequence shown here is derived from an EMBL/GenBank/DDBJ whole genome shotgun (WGS) entry which is preliminary data.</text>
</comment>
<dbReference type="Pfam" id="PF01979">
    <property type="entry name" value="Amidohydro_1"/>
    <property type="match status" value="1"/>
</dbReference>
<protein>
    <submittedName>
        <fullName evidence="3">Amidohydrolase family protein</fullName>
    </submittedName>
</protein>
<dbReference type="InterPro" id="IPR006680">
    <property type="entry name" value="Amidohydro-rel"/>
</dbReference>
<feature type="domain" description="Amidohydrolase-related" evidence="2">
    <location>
        <begin position="286"/>
        <end position="428"/>
    </location>
</feature>
<name>A0ABU7LZ32_9PROT</name>
<dbReference type="PANTHER" id="PTHR43668">
    <property type="entry name" value="ALLANTOINASE"/>
    <property type="match status" value="1"/>
</dbReference>
<dbReference type="InterPro" id="IPR004722">
    <property type="entry name" value="DHOase"/>
</dbReference>
<keyword evidence="4" id="KW-1185">Reference proteome</keyword>
<proteinExistence type="predicted"/>
<gene>
    <name evidence="3" type="ORF">V0U35_09005</name>
</gene>
<dbReference type="EMBL" id="JAZDRO010000003">
    <property type="protein sequence ID" value="MEE2566817.1"/>
    <property type="molecule type" value="Genomic_DNA"/>
</dbReference>
<evidence type="ECO:0000313" key="3">
    <source>
        <dbReference type="EMBL" id="MEE2566817.1"/>
    </source>
</evidence>
<sequence>MSRAFAILNARLVDPASGRDEAGGLLVENGRIVDIGPAVRGSHLTDDGFDGELIDAKGAILAPALIDLRAAIEPAFTPGGETLDTLCAAAAAGGIGTLVVAPNASLPLDTPEGLRALRHDFRPQRLRLHAAGGATRNLAGEAMSEIGLMGDAGALYVSQGDGAIADAGALRSLLAYASGFETWVALRPCDATLGADAAASESEWAARLGLAAEPAIAERMAIDRFAALAEMTGGRVIIDRLSTEEGCEALSRARRKGLEIGAMASIAHLSLNDVDAADLSGTKRLTPPLRAESDRQAMVEAIRSGLVDAVVSDHRPLPADAKARPFGDAVPGSTGVETLLGALLGLVHDGQLELIDTLRAVTSGPADLLGLPQGRLAVGAPADLALIDGDAPWVAHAQDGRSVRRNSVFEGRRFQGRVLQLFVKGAMVFAQDN</sequence>
<keyword evidence="1" id="KW-0665">Pyrimidine biosynthesis</keyword>
<dbReference type="PANTHER" id="PTHR43668:SF2">
    <property type="entry name" value="ALLANTOINASE"/>
    <property type="match status" value="1"/>
</dbReference>
<reference evidence="3 4" key="1">
    <citation type="submission" date="2024-01" db="EMBL/GenBank/DDBJ databases">
        <title>Hyphobacterium bacterium isolated from marine sediment.</title>
        <authorList>
            <person name="Zhao S."/>
        </authorList>
    </citation>
    <scope>NUCLEOTIDE SEQUENCE [LARGE SCALE GENOMIC DNA]</scope>
    <source>
        <strain evidence="3 4">Y60-23</strain>
    </source>
</reference>
<dbReference type="CDD" id="cd01317">
    <property type="entry name" value="DHOase_IIa"/>
    <property type="match status" value="1"/>
</dbReference>
<dbReference type="InterPro" id="IPR032466">
    <property type="entry name" value="Metal_Hydrolase"/>
</dbReference>
<evidence type="ECO:0000259" key="2">
    <source>
        <dbReference type="Pfam" id="PF01979"/>
    </source>
</evidence>
<organism evidence="3 4">
    <name type="scientific">Hyphobacterium marinum</name>
    <dbReference type="NCBI Taxonomy" id="3116574"/>
    <lineage>
        <taxon>Bacteria</taxon>
        <taxon>Pseudomonadati</taxon>
        <taxon>Pseudomonadota</taxon>
        <taxon>Alphaproteobacteria</taxon>
        <taxon>Maricaulales</taxon>
        <taxon>Maricaulaceae</taxon>
        <taxon>Hyphobacterium</taxon>
    </lineage>
</organism>
<dbReference type="SUPFAM" id="SSF51338">
    <property type="entry name" value="Composite domain of metallo-dependent hydrolases"/>
    <property type="match status" value="1"/>
</dbReference>
<dbReference type="Proteomes" id="UP001310692">
    <property type="component" value="Unassembled WGS sequence"/>
</dbReference>